<protein>
    <submittedName>
        <fullName evidence="2">DUF1361 domain-containing protein</fullName>
    </submittedName>
</protein>
<feature type="transmembrane region" description="Helical" evidence="1">
    <location>
        <begin position="12"/>
        <end position="34"/>
    </location>
</feature>
<evidence type="ECO:0000313" key="3">
    <source>
        <dbReference type="Proteomes" id="UP001161691"/>
    </source>
</evidence>
<sequence length="249" mass="27410">MSRHQPSSAAEPLVTPAFLILCFTSLLCLSMLVVRQAQVGDSRYGFLLWNLFLAWLPLLVSMAAAGADRMLTRMPAVRGAILLILGIGWLLLYPNAPYLTTDLIHLIMNPTYSWLQSTESLILWYDLIVFFLFAWCGLLLGYLSMRQFHLLVSRYLGATAGWVFILAVSFLGGFGVYLGRVIRLNSWDVVFSPFRLANSVLGGINSNGAILTILFGVMILIVYLSLYGLGVQRVPGQGGVARDGAGRLS</sequence>
<reference evidence="2" key="1">
    <citation type="submission" date="2023-04" db="EMBL/GenBank/DDBJ databases">
        <title>Comparative genomic analysis of Cohnella hashimotonis sp. nov., isolated from the International Space Station.</title>
        <authorList>
            <person name="Venkateswaran K."/>
            <person name="Simpson A."/>
        </authorList>
    </citation>
    <scope>NUCLEOTIDE SEQUENCE</scope>
    <source>
        <strain evidence="2">F6_2S_P_1</strain>
    </source>
</reference>
<feature type="transmembrane region" description="Helical" evidence="1">
    <location>
        <begin position="209"/>
        <end position="229"/>
    </location>
</feature>
<dbReference type="RefSeq" id="WP_282908266.1">
    <property type="nucleotide sequence ID" value="NZ_JAGRPV010000001.1"/>
</dbReference>
<keyword evidence="1" id="KW-0472">Membrane</keyword>
<feature type="transmembrane region" description="Helical" evidence="1">
    <location>
        <begin position="155"/>
        <end position="178"/>
    </location>
</feature>
<proteinExistence type="predicted"/>
<gene>
    <name evidence="2" type="ORF">KB449_10135</name>
</gene>
<accession>A0ABT6TES1</accession>
<dbReference type="Proteomes" id="UP001161691">
    <property type="component" value="Unassembled WGS sequence"/>
</dbReference>
<keyword evidence="1" id="KW-1133">Transmembrane helix</keyword>
<evidence type="ECO:0000256" key="1">
    <source>
        <dbReference type="SAM" id="Phobius"/>
    </source>
</evidence>
<feature type="transmembrane region" description="Helical" evidence="1">
    <location>
        <begin position="122"/>
        <end position="143"/>
    </location>
</feature>
<organism evidence="2 3">
    <name type="scientific">Cohnella hashimotonis</name>
    <dbReference type="NCBI Taxonomy" id="2826895"/>
    <lineage>
        <taxon>Bacteria</taxon>
        <taxon>Bacillati</taxon>
        <taxon>Bacillota</taxon>
        <taxon>Bacilli</taxon>
        <taxon>Bacillales</taxon>
        <taxon>Paenibacillaceae</taxon>
        <taxon>Cohnella</taxon>
    </lineage>
</organism>
<feature type="transmembrane region" description="Helical" evidence="1">
    <location>
        <begin position="46"/>
        <end position="64"/>
    </location>
</feature>
<feature type="transmembrane region" description="Helical" evidence="1">
    <location>
        <begin position="76"/>
        <end position="93"/>
    </location>
</feature>
<name>A0ABT6TES1_9BACL</name>
<dbReference type="Pfam" id="PF07099">
    <property type="entry name" value="DUF1361"/>
    <property type="match status" value="1"/>
</dbReference>
<evidence type="ECO:0000313" key="2">
    <source>
        <dbReference type="EMBL" id="MDI4645322.1"/>
    </source>
</evidence>
<dbReference type="EMBL" id="JAGRPV010000001">
    <property type="protein sequence ID" value="MDI4645322.1"/>
    <property type="molecule type" value="Genomic_DNA"/>
</dbReference>
<keyword evidence="3" id="KW-1185">Reference proteome</keyword>
<comment type="caution">
    <text evidence="2">The sequence shown here is derived from an EMBL/GenBank/DDBJ whole genome shotgun (WGS) entry which is preliminary data.</text>
</comment>
<keyword evidence="1" id="KW-0812">Transmembrane</keyword>
<dbReference type="InterPro" id="IPR009793">
    <property type="entry name" value="DUF1361"/>
</dbReference>